<sequence>MHSGCVLSLVFSPDGTQLTSGCFDGTVRLWSLLTGTPVGNHFKGHDAPVFSMAFSPSGRQLVSGSEDKSLCVWDVASGQSIAVFEGHTDKVFSVAFSPDGAQIASGSADSTIRLWNAPAQCISSTSHVLSESLQEQPENIEKDSSSLEWDMDKDGWVRDAQNRLLLWVPSDLRSVLLRQNNSGLISRQGRVELDFSSARIGDKWQTCYEPL</sequence>
<feature type="repeat" description="WD" evidence="3">
    <location>
        <begin position="84"/>
        <end position="116"/>
    </location>
</feature>
<dbReference type="Gene3D" id="2.130.10.10">
    <property type="entry name" value="YVTN repeat-like/Quinoprotein amine dehydrogenase"/>
    <property type="match status" value="1"/>
</dbReference>
<dbReference type="SMART" id="SM00320">
    <property type="entry name" value="WD40"/>
    <property type="match status" value="3"/>
</dbReference>
<keyword evidence="2" id="KW-0677">Repeat</keyword>
<gene>
    <name evidence="4" type="ORF">RDB_LOCUS10093</name>
</gene>
<proteinExistence type="predicted"/>
<dbReference type="PRINTS" id="PR00320">
    <property type="entry name" value="GPROTEINBRPT"/>
</dbReference>
<evidence type="ECO:0008006" key="6">
    <source>
        <dbReference type="Google" id="ProtNLM"/>
    </source>
</evidence>
<feature type="repeat" description="WD" evidence="3">
    <location>
        <begin position="1"/>
        <end position="40"/>
    </location>
</feature>
<evidence type="ECO:0000256" key="3">
    <source>
        <dbReference type="PROSITE-ProRule" id="PRU00221"/>
    </source>
</evidence>
<dbReference type="Pfam" id="PF00400">
    <property type="entry name" value="WD40"/>
    <property type="match status" value="3"/>
</dbReference>
<dbReference type="PROSITE" id="PS50082">
    <property type="entry name" value="WD_REPEATS_2"/>
    <property type="match status" value="3"/>
</dbReference>
<dbReference type="InterPro" id="IPR001680">
    <property type="entry name" value="WD40_rpt"/>
</dbReference>
<reference evidence="4" key="1">
    <citation type="submission" date="2021-01" db="EMBL/GenBank/DDBJ databases">
        <authorList>
            <person name="Kaushik A."/>
        </authorList>
    </citation>
    <scope>NUCLEOTIDE SEQUENCE</scope>
    <source>
        <strain evidence="4">AG2-2IIIB</strain>
    </source>
</reference>
<dbReference type="Proteomes" id="UP000663843">
    <property type="component" value="Unassembled WGS sequence"/>
</dbReference>
<name>A0A8H2WB01_9AGAM</name>
<accession>A0A8H2WB01</accession>
<feature type="repeat" description="WD" evidence="3">
    <location>
        <begin position="42"/>
        <end position="83"/>
    </location>
</feature>
<protein>
    <recommendedName>
        <fullName evidence="6">Vegetative incompatibility protein HET-E-1 [Podospora anserina]</fullName>
    </recommendedName>
</protein>
<dbReference type="AlphaFoldDB" id="A0A8H2WB01"/>
<evidence type="ECO:0000313" key="4">
    <source>
        <dbReference type="EMBL" id="CAE6357544.1"/>
    </source>
</evidence>
<dbReference type="InterPro" id="IPR020472">
    <property type="entry name" value="WD40_PAC1"/>
</dbReference>
<dbReference type="InterPro" id="IPR019775">
    <property type="entry name" value="WD40_repeat_CS"/>
</dbReference>
<comment type="caution">
    <text evidence="4">The sequence shown here is derived from an EMBL/GenBank/DDBJ whole genome shotgun (WGS) entry which is preliminary data.</text>
</comment>
<dbReference type="PROSITE" id="PS00678">
    <property type="entry name" value="WD_REPEATS_1"/>
    <property type="match status" value="1"/>
</dbReference>
<dbReference type="InterPro" id="IPR036322">
    <property type="entry name" value="WD40_repeat_dom_sf"/>
</dbReference>
<dbReference type="PANTHER" id="PTHR19848:SF8">
    <property type="entry name" value="F-BOX AND WD REPEAT DOMAIN CONTAINING 7"/>
    <property type="match status" value="1"/>
</dbReference>
<dbReference type="SUPFAM" id="SSF50978">
    <property type="entry name" value="WD40 repeat-like"/>
    <property type="match status" value="1"/>
</dbReference>
<dbReference type="EMBL" id="CAJMWT010000848">
    <property type="protein sequence ID" value="CAE6357544.1"/>
    <property type="molecule type" value="Genomic_DNA"/>
</dbReference>
<evidence type="ECO:0000256" key="2">
    <source>
        <dbReference type="ARBA" id="ARBA00022737"/>
    </source>
</evidence>
<dbReference type="PANTHER" id="PTHR19848">
    <property type="entry name" value="WD40 REPEAT PROTEIN"/>
    <property type="match status" value="1"/>
</dbReference>
<dbReference type="InterPro" id="IPR015943">
    <property type="entry name" value="WD40/YVTN_repeat-like_dom_sf"/>
</dbReference>
<keyword evidence="1 3" id="KW-0853">WD repeat</keyword>
<dbReference type="PROSITE" id="PS50294">
    <property type="entry name" value="WD_REPEATS_REGION"/>
    <property type="match status" value="3"/>
</dbReference>
<organism evidence="4 5">
    <name type="scientific">Rhizoctonia solani</name>
    <dbReference type="NCBI Taxonomy" id="456999"/>
    <lineage>
        <taxon>Eukaryota</taxon>
        <taxon>Fungi</taxon>
        <taxon>Dikarya</taxon>
        <taxon>Basidiomycota</taxon>
        <taxon>Agaricomycotina</taxon>
        <taxon>Agaricomycetes</taxon>
        <taxon>Cantharellales</taxon>
        <taxon>Ceratobasidiaceae</taxon>
        <taxon>Rhizoctonia</taxon>
    </lineage>
</organism>
<evidence type="ECO:0000256" key="1">
    <source>
        <dbReference type="ARBA" id="ARBA00022574"/>
    </source>
</evidence>
<evidence type="ECO:0000313" key="5">
    <source>
        <dbReference type="Proteomes" id="UP000663843"/>
    </source>
</evidence>